<dbReference type="InterPro" id="IPR039532">
    <property type="entry name" value="TetR_C_Firmicutes"/>
</dbReference>
<gene>
    <name evidence="2" type="ORF">GQ588_04175</name>
</gene>
<dbReference type="Pfam" id="PF14278">
    <property type="entry name" value="TetR_C_8"/>
    <property type="match status" value="1"/>
</dbReference>
<organism evidence="2 3">
    <name type="scientific">Dehalobacter restrictus</name>
    <dbReference type="NCBI Taxonomy" id="55583"/>
    <lineage>
        <taxon>Bacteria</taxon>
        <taxon>Bacillati</taxon>
        <taxon>Bacillota</taxon>
        <taxon>Clostridia</taxon>
        <taxon>Eubacteriales</taxon>
        <taxon>Desulfitobacteriaceae</taxon>
        <taxon>Dehalobacter</taxon>
    </lineage>
</organism>
<reference evidence="2 3" key="1">
    <citation type="submission" date="2019-12" db="EMBL/GenBank/DDBJ databases">
        <title>Sequence classification of anaerobic respiratory reductive dehalogenases: First we see many, then we see few.</title>
        <authorList>
            <person name="Molenda O."/>
            <person name="Puentes Jacome L.A."/>
            <person name="Cao X."/>
            <person name="Nesbo C.L."/>
            <person name="Tang S."/>
            <person name="Morson N."/>
            <person name="Patron J."/>
            <person name="Lomheim L."/>
            <person name="Wishart D.S."/>
            <person name="Edwards E.A."/>
        </authorList>
    </citation>
    <scope>NUCLEOTIDE SEQUENCE [LARGE SCALE GENOMIC DNA]</scope>
    <source>
        <strain evidence="2 3">12DCA</strain>
    </source>
</reference>
<dbReference type="Gene3D" id="1.10.357.10">
    <property type="entry name" value="Tetracycline Repressor, domain 2"/>
    <property type="match status" value="1"/>
</dbReference>
<proteinExistence type="predicted"/>
<feature type="domain" description="Transcriptional regulator TetR C-terminal Firmicutes type" evidence="1">
    <location>
        <begin position="13"/>
        <end position="100"/>
    </location>
</feature>
<dbReference type="RefSeq" id="WP_141690666.1">
    <property type="nucleotide sequence ID" value="NZ_CP046996.1"/>
</dbReference>
<sequence>MLTIMSRNRIRIRYLRDNAELFQLMLGENGLPRLFVMLNQQGIELFTDLLRPMMPKFEKMVPLDVLTYHIFSAHAGLLRYYLDSNMKYSPEYMAEQLTLLSFSGPMSMMNLLDHKAAP</sequence>
<evidence type="ECO:0000259" key="1">
    <source>
        <dbReference type="Pfam" id="PF14278"/>
    </source>
</evidence>
<evidence type="ECO:0000313" key="2">
    <source>
        <dbReference type="EMBL" id="QGZ99898.1"/>
    </source>
</evidence>
<name>A0A857DHB1_9FIRM</name>
<dbReference type="EMBL" id="CP046996">
    <property type="protein sequence ID" value="QGZ99898.1"/>
    <property type="molecule type" value="Genomic_DNA"/>
</dbReference>
<dbReference type="Proteomes" id="UP000430508">
    <property type="component" value="Chromosome"/>
</dbReference>
<evidence type="ECO:0000313" key="3">
    <source>
        <dbReference type="Proteomes" id="UP000430508"/>
    </source>
</evidence>
<dbReference type="AlphaFoldDB" id="A0A857DHB1"/>
<protein>
    <recommendedName>
        <fullName evidence="1">Transcriptional regulator TetR C-terminal Firmicutes type domain-containing protein</fullName>
    </recommendedName>
</protein>
<accession>A0A857DHB1</accession>